<evidence type="ECO:0000313" key="9">
    <source>
        <dbReference type="EMBL" id="KAK3281261.1"/>
    </source>
</evidence>
<evidence type="ECO:0000259" key="8">
    <source>
        <dbReference type="Pfam" id="PF01490"/>
    </source>
</evidence>
<evidence type="ECO:0000256" key="3">
    <source>
        <dbReference type="ARBA" id="ARBA00022970"/>
    </source>
</evidence>
<protein>
    <recommendedName>
        <fullName evidence="8">Amino acid transporter transmembrane domain-containing protein</fullName>
    </recommendedName>
</protein>
<feature type="region of interest" description="Disordered" evidence="6">
    <location>
        <begin position="34"/>
        <end position="60"/>
    </location>
</feature>
<dbReference type="InterPro" id="IPR013057">
    <property type="entry name" value="AA_transpt_TM"/>
</dbReference>
<evidence type="ECO:0000313" key="10">
    <source>
        <dbReference type="Proteomes" id="UP001190700"/>
    </source>
</evidence>
<comment type="caution">
    <text evidence="9">The sequence shown here is derived from an EMBL/GenBank/DDBJ whole genome shotgun (WGS) entry which is preliminary data.</text>
</comment>
<gene>
    <name evidence="9" type="ORF">CYMTET_10930</name>
</gene>
<dbReference type="PANTHER" id="PTHR22950">
    <property type="entry name" value="AMINO ACID TRANSPORTER"/>
    <property type="match status" value="1"/>
</dbReference>
<dbReference type="EMBL" id="LGRX02003913">
    <property type="protein sequence ID" value="KAK3281261.1"/>
    <property type="molecule type" value="Genomic_DNA"/>
</dbReference>
<feature type="domain" description="Amino acid transporter transmembrane" evidence="8">
    <location>
        <begin position="71"/>
        <end position="324"/>
    </location>
</feature>
<dbReference type="Proteomes" id="UP001190700">
    <property type="component" value="Unassembled WGS sequence"/>
</dbReference>
<keyword evidence="5 7" id="KW-0472">Membrane</keyword>
<name>A0AAE0GN99_9CHLO</name>
<feature type="transmembrane region" description="Helical" evidence="7">
    <location>
        <begin position="266"/>
        <end position="291"/>
    </location>
</feature>
<feature type="transmembrane region" description="Helical" evidence="7">
    <location>
        <begin position="97"/>
        <end position="118"/>
    </location>
</feature>
<dbReference type="GO" id="GO:0015179">
    <property type="term" value="F:L-amino acid transmembrane transporter activity"/>
    <property type="evidence" value="ECO:0007669"/>
    <property type="project" value="TreeGrafter"/>
</dbReference>
<feature type="transmembrane region" description="Helical" evidence="7">
    <location>
        <begin position="312"/>
        <end position="331"/>
    </location>
</feature>
<sequence>MVPKPMGYLNSLRPEEVVDEAYAQAKYAPYESAFSVSTPESSPHRPLLPKENDEAGSQVLSESAKSNLSGSIANLTIGVLGVGQLTLPFAVRNSGMIFGLAFLSILGYFAIFVLNMLAHCKKKVEAKDYGDVLLKTLGPKTRTAANLLLGLYAFIGAVSFMMILGEELKHVVDKGFPENRFSKNELLSIMVAVYVCPPTCFRTLDALKYTSTFGALAAVYISAVVTYSAITIDGNTNGDAGFHACSIDGHHFHYWPNFDGITTFHAIFNVSTTFALMAFSLNSAWCFVPLLHSMRNPTKGRVQAFTLGSNSIIMITYFFIAFFGCHVLVTVTPCCAVALRRCHVLVTVTPCCAVALRRYYAFCDETKDNVVENLGGKLYVTLARAMLVVQLGCALPMRFHVARNIIYQCSPQKPCPMDALATSSMRPHMQLWPLVATAVAKEKMPRRRHVQFEFEVIRFWEGARVTRVLCGAGLRAGTFSVKINSGHGTLRTTEACI</sequence>
<proteinExistence type="predicted"/>
<keyword evidence="2 7" id="KW-0812">Transmembrane</keyword>
<keyword evidence="4 7" id="KW-1133">Transmembrane helix</keyword>
<evidence type="ECO:0000256" key="4">
    <source>
        <dbReference type="ARBA" id="ARBA00022989"/>
    </source>
</evidence>
<reference evidence="9 10" key="1">
    <citation type="journal article" date="2015" name="Genome Biol. Evol.">
        <title>Comparative Genomics of a Bacterivorous Green Alga Reveals Evolutionary Causalities and Consequences of Phago-Mixotrophic Mode of Nutrition.</title>
        <authorList>
            <person name="Burns J.A."/>
            <person name="Paasch A."/>
            <person name="Narechania A."/>
            <person name="Kim E."/>
        </authorList>
    </citation>
    <scope>NUCLEOTIDE SEQUENCE [LARGE SCALE GENOMIC DNA]</scope>
    <source>
        <strain evidence="9 10">PLY_AMNH</strain>
    </source>
</reference>
<evidence type="ECO:0000256" key="1">
    <source>
        <dbReference type="ARBA" id="ARBA00004141"/>
    </source>
</evidence>
<dbReference type="Pfam" id="PF01490">
    <property type="entry name" value="Aa_trans"/>
    <property type="match status" value="2"/>
</dbReference>
<feature type="domain" description="Amino acid transporter transmembrane" evidence="8">
    <location>
        <begin position="344"/>
        <end position="413"/>
    </location>
</feature>
<evidence type="ECO:0000256" key="2">
    <source>
        <dbReference type="ARBA" id="ARBA00022692"/>
    </source>
</evidence>
<keyword evidence="10" id="KW-1185">Reference proteome</keyword>
<feature type="transmembrane region" description="Helical" evidence="7">
    <location>
        <begin position="144"/>
        <end position="164"/>
    </location>
</feature>
<evidence type="ECO:0000256" key="5">
    <source>
        <dbReference type="ARBA" id="ARBA00023136"/>
    </source>
</evidence>
<feature type="transmembrane region" description="Helical" evidence="7">
    <location>
        <begin position="184"/>
        <end position="201"/>
    </location>
</feature>
<keyword evidence="3" id="KW-0029">Amino-acid transport</keyword>
<dbReference type="GO" id="GO:0016020">
    <property type="term" value="C:membrane"/>
    <property type="evidence" value="ECO:0007669"/>
    <property type="project" value="UniProtKB-SubCell"/>
</dbReference>
<keyword evidence="3" id="KW-0813">Transport</keyword>
<evidence type="ECO:0000256" key="6">
    <source>
        <dbReference type="SAM" id="MobiDB-lite"/>
    </source>
</evidence>
<comment type="subcellular location">
    <subcellularLocation>
        <location evidence="1">Membrane</location>
        <topology evidence="1">Multi-pass membrane protein</topology>
    </subcellularLocation>
</comment>
<dbReference type="AlphaFoldDB" id="A0AAE0GN99"/>
<evidence type="ECO:0000256" key="7">
    <source>
        <dbReference type="SAM" id="Phobius"/>
    </source>
</evidence>
<accession>A0AAE0GN99</accession>
<organism evidence="9 10">
    <name type="scientific">Cymbomonas tetramitiformis</name>
    <dbReference type="NCBI Taxonomy" id="36881"/>
    <lineage>
        <taxon>Eukaryota</taxon>
        <taxon>Viridiplantae</taxon>
        <taxon>Chlorophyta</taxon>
        <taxon>Pyramimonadophyceae</taxon>
        <taxon>Pyramimonadales</taxon>
        <taxon>Pyramimonadaceae</taxon>
        <taxon>Cymbomonas</taxon>
    </lineage>
</organism>
<feature type="transmembrane region" description="Helical" evidence="7">
    <location>
        <begin position="213"/>
        <end position="232"/>
    </location>
</feature>